<dbReference type="RefSeq" id="XP_017776828.1">
    <property type="nucleotide sequence ID" value="XM_017921339.1"/>
</dbReference>
<gene>
    <name evidence="13" type="primary">LOC108562855</name>
</gene>
<feature type="region of interest" description="Disordered" evidence="9">
    <location>
        <begin position="555"/>
        <end position="580"/>
    </location>
</feature>
<evidence type="ECO:0000313" key="12">
    <source>
        <dbReference type="Proteomes" id="UP000695000"/>
    </source>
</evidence>
<dbReference type="InterPro" id="IPR001650">
    <property type="entry name" value="Helicase_C-like"/>
</dbReference>
<evidence type="ECO:0000256" key="9">
    <source>
        <dbReference type="SAM" id="MobiDB-lite"/>
    </source>
</evidence>
<evidence type="ECO:0000256" key="4">
    <source>
        <dbReference type="ARBA" id="ARBA00022801"/>
    </source>
</evidence>
<evidence type="ECO:0000259" key="11">
    <source>
        <dbReference type="PROSITE" id="PS51194"/>
    </source>
</evidence>
<dbReference type="PROSITE" id="PS51192">
    <property type="entry name" value="HELICASE_ATP_BIND_1"/>
    <property type="match status" value="1"/>
</dbReference>
<comment type="subcellular location">
    <subcellularLocation>
        <location evidence="1">Nucleus</location>
    </subcellularLocation>
</comment>
<keyword evidence="5" id="KW-0347">Helicase</keyword>
<dbReference type="InterPro" id="IPR014001">
    <property type="entry name" value="Helicase_ATP-bd"/>
</dbReference>
<dbReference type="SUPFAM" id="SSF52540">
    <property type="entry name" value="P-loop containing nucleoside triphosphate hydrolases"/>
    <property type="match status" value="2"/>
</dbReference>
<dbReference type="GeneID" id="108562855"/>
<name>A0ABM1MQH8_NICVS</name>
<evidence type="ECO:0000256" key="7">
    <source>
        <dbReference type="ARBA" id="ARBA00023125"/>
    </source>
</evidence>
<evidence type="ECO:0000256" key="3">
    <source>
        <dbReference type="ARBA" id="ARBA00022741"/>
    </source>
</evidence>
<dbReference type="PANTHER" id="PTHR45797">
    <property type="entry name" value="RAD54-LIKE"/>
    <property type="match status" value="1"/>
</dbReference>
<evidence type="ECO:0000313" key="13">
    <source>
        <dbReference type="RefSeq" id="XP_017776828.1"/>
    </source>
</evidence>
<dbReference type="InterPro" id="IPR000330">
    <property type="entry name" value="SNF2_N"/>
</dbReference>
<evidence type="ECO:0000256" key="5">
    <source>
        <dbReference type="ARBA" id="ARBA00022806"/>
    </source>
</evidence>
<feature type="compositionally biased region" description="Low complexity" evidence="9">
    <location>
        <begin position="511"/>
        <end position="524"/>
    </location>
</feature>
<dbReference type="Gene3D" id="3.40.50.300">
    <property type="entry name" value="P-loop containing nucleotide triphosphate hydrolases"/>
    <property type="match status" value="1"/>
</dbReference>
<keyword evidence="6" id="KW-0067">ATP-binding</keyword>
<sequence length="1401" mass="159645">MMLQRFLSDLTIQMGNCIQDEEIENQDLVYIIIDDHEEEYISFVQKLHELTKQNGRLIADIGGKLAHRDVNFQEIKVVKWAMQGMQKEILLLNKLSKLLNDTLVETYDEYKKKITEAPVSNETKNKKIINLSMNHSIDDITVDSVLLSSETVTDPKNVIKEEDADEFFRKAITEIPDNEDITSHIEKANNLLRCFEEESENTEPLENQVSQMSNENNEIDNGIPLYNNITKSKETKNTDIIPETYILPKLQEGNHTDASTNYEQDTNIQIGDVNTTTVTKSGVGAEGIISEATNNLELLPQADAAYGDGNQIEIDLSQIKKDEECDNESIYSHGTDIVPDILDVKKEDEFTEVLPNSCRVLIGDVDSFQICNEILPNDAEYTNDHSLLDSIRDDDSIFQNSSGSNYDESDEEIKPELCDVEIEDERDRRVSTDLQMNVAVTPPFNYIMTRSCEVRIRKDDTDNVQKHIDQKIEIERLLDLRSLKRKRKTKRGDTSVSKSNKITKKSRELNDSVSSSCSNSSVADSDLHEYNSDYQSINEADSKIIDDDFILDNIRESDSDSSSGSSDDEVAKKKSKHGDVHVLPKRNALTSAWKKDPLLTCSLSNSKEKQKTSIQDDVTVSVDINSSDSSDIEILCDDQQVKESPEATVGNSSKGKGRRNIRAVCSDLKLSHSTVIANTQEKERIGRLRMKHTSPGDEDIVIGLRLDDEIVVHHLLSARLKKHQKEGVKFMWDSCYESVEVIKKSEGVGCILAHCMGLGKTFQIISLLHTLFVHPEQTRTNYVLILCPISTIMNWKNEFDIAFDIVGAKDFKVYKISDSERVLTSKINMVNTWLSNKGVLIMGYECFLALSKQELPLLQKALLNPGPDLVVCDEGHLLKNGNATRSKMIKMVKTKRKIILTGTPMQNNLREYYHMVQIVKPNLLGTLKEYTNRFVNPIINGQYGDSTKEDIQIMKKRSHVLHKVLKDTVQRVEGNELCLYLPPIKDYVLIIPLHDLQRNLYKKAMESIKVNREQKKLFMHYYQLMMIWTHPVLLQMQEKATVRSRPVEQQEEDDAPTDEVIVTEEMPNGWWQSIVPSEMNLLIYSPKFQILFSIIRECMQIGDKLLVFSSLLVELDAIELFLKQLQIDYLRMDGNVSPDGRESLCRRFQNSNIPIFILSHKVGGLGLNLTAANRVVLMDVSWNPAVDSQSIFRIFRFGQTKPCFVYRLVSKGTMEEVVYERAITKQATASRVVDDAQISRHYKSEDLLAMYRCNVDPLETPTTVFRIPSDNILAEILKKNKALIHSYHEMESLLKNLPDEELNEEEINSAWDEYNNESIVLPQQVPHLAVMPQLLPSCSNMFNQFMPRNSFNFTCNNTLPLNYNNINKVIVSPVPDARNNNLPPQRNPNCTITDGEIIELD</sequence>
<feature type="compositionally biased region" description="Basic and acidic residues" evidence="9">
    <location>
        <begin position="569"/>
        <end position="580"/>
    </location>
</feature>
<dbReference type="Pfam" id="PF00271">
    <property type="entry name" value="Helicase_C"/>
    <property type="match status" value="1"/>
</dbReference>
<keyword evidence="12" id="KW-1185">Reference proteome</keyword>
<proteinExistence type="inferred from homology"/>
<protein>
    <submittedName>
        <fullName evidence="13">Transcriptional regulator ATRX homolog isoform X1</fullName>
    </submittedName>
</protein>
<dbReference type="Gene3D" id="3.40.50.10810">
    <property type="entry name" value="Tandem AAA-ATPase domain"/>
    <property type="match status" value="1"/>
</dbReference>
<dbReference type="PROSITE" id="PS51194">
    <property type="entry name" value="HELICASE_CTER"/>
    <property type="match status" value="1"/>
</dbReference>
<organism evidence="12 13">
    <name type="scientific">Nicrophorus vespilloides</name>
    <name type="common">Boreal carrion beetle</name>
    <dbReference type="NCBI Taxonomy" id="110193"/>
    <lineage>
        <taxon>Eukaryota</taxon>
        <taxon>Metazoa</taxon>
        <taxon>Ecdysozoa</taxon>
        <taxon>Arthropoda</taxon>
        <taxon>Hexapoda</taxon>
        <taxon>Insecta</taxon>
        <taxon>Pterygota</taxon>
        <taxon>Neoptera</taxon>
        <taxon>Endopterygota</taxon>
        <taxon>Coleoptera</taxon>
        <taxon>Polyphaga</taxon>
        <taxon>Staphyliniformia</taxon>
        <taxon>Silphidae</taxon>
        <taxon>Nicrophorinae</taxon>
        <taxon>Nicrophorus</taxon>
    </lineage>
</organism>
<dbReference type="Pfam" id="PF00176">
    <property type="entry name" value="SNF2-rel_dom"/>
    <property type="match status" value="1"/>
</dbReference>
<dbReference type="InterPro" id="IPR044574">
    <property type="entry name" value="ARIP4-like"/>
</dbReference>
<evidence type="ECO:0000256" key="8">
    <source>
        <dbReference type="ARBA" id="ARBA00023242"/>
    </source>
</evidence>
<keyword evidence="4" id="KW-0378">Hydrolase</keyword>
<feature type="domain" description="Helicase C-terminal" evidence="11">
    <location>
        <begin position="1093"/>
        <end position="1246"/>
    </location>
</feature>
<keyword evidence="3" id="KW-0547">Nucleotide-binding</keyword>
<dbReference type="SMART" id="SM00490">
    <property type="entry name" value="HELICc"/>
    <property type="match status" value="1"/>
</dbReference>
<accession>A0ABM1MQH8</accession>
<dbReference type="InterPro" id="IPR049730">
    <property type="entry name" value="SNF2/RAD54-like_C"/>
</dbReference>
<dbReference type="InterPro" id="IPR038718">
    <property type="entry name" value="SNF2-like_sf"/>
</dbReference>
<comment type="similarity">
    <text evidence="2">Belongs to the SNF2/RAD54 helicase family.</text>
</comment>
<reference evidence="13" key="1">
    <citation type="submission" date="2025-08" db="UniProtKB">
        <authorList>
            <consortium name="RefSeq"/>
        </authorList>
    </citation>
    <scope>IDENTIFICATION</scope>
    <source>
        <tissue evidence="13">Whole Larva</tissue>
    </source>
</reference>
<evidence type="ECO:0000256" key="2">
    <source>
        <dbReference type="ARBA" id="ARBA00007025"/>
    </source>
</evidence>
<keyword evidence="8" id="KW-0539">Nucleus</keyword>
<feature type="region of interest" description="Disordered" evidence="9">
    <location>
        <begin position="486"/>
        <end position="525"/>
    </location>
</feature>
<dbReference type="CDD" id="cd18793">
    <property type="entry name" value="SF2_C_SNF"/>
    <property type="match status" value="1"/>
</dbReference>
<evidence type="ECO:0000259" key="10">
    <source>
        <dbReference type="PROSITE" id="PS51192"/>
    </source>
</evidence>
<keyword evidence="7" id="KW-0238">DNA-binding</keyword>
<evidence type="ECO:0000256" key="6">
    <source>
        <dbReference type="ARBA" id="ARBA00022840"/>
    </source>
</evidence>
<dbReference type="InterPro" id="IPR027417">
    <property type="entry name" value="P-loop_NTPase"/>
</dbReference>
<feature type="domain" description="Helicase ATP-binding" evidence="10">
    <location>
        <begin position="741"/>
        <end position="922"/>
    </location>
</feature>
<dbReference type="PANTHER" id="PTHR45797:SF3">
    <property type="entry name" value="TRANSCRIPTIONAL REGULATOR ATRX HOMOLOG"/>
    <property type="match status" value="1"/>
</dbReference>
<evidence type="ECO:0000256" key="1">
    <source>
        <dbReference type="ARBA" id="ARBA00004123"/>
    </source>
</evidence>
<dbReference type="SMART" id="SM00487">
    <property type="entry name" value="DEXDc"/>
    <property type="match status" value="1"/>
</dbReference>
<dbReference type="Proteomes" id="UP000695000">
    <property type="component" value="Unplaced"/>
</dbReference>